<dbReference type="OrthoDB" id="9775804at2"/>
<keyword evidence="2" id="KW-0012">Acyltransferase</keyword>
<dbReference type="InterPro" id="IPR016181">
    <property type="entry name" value="Acyl_CoA_acyltransferase"/>
</dbReference>
<comment type="caution">
    <text evidence="4">The sequence shown here is derived from an EMBL/GenBank/DDBJ whole genome shotgun (WGS) entry which is preliminary data.</text>
</comment>
<dbReference type="Pfam" id="PF00583">
    <property type="entry name" value="Acetyltransf_1"/>
    <property type="match status" value="1"/>
</dbReference>
<evidence type="ECO:0000256" key="2">
    <source>
        <dbReference type="ARBA" id="ARBA00023315"/>
    </source>
</evidence>
<name>A0A2T1GCL3_9CYAN</name>
<dbReference type="SUPFAM" id="SSF55729">
    <property type="entry name" value="Acyl-CoA N-acyltransferases (Nat)"/>
    <property type="match status" value="1"/>
</dbReference>
<proteinExistence type="predicted"/>
<sequence>MNVQSIRFCDRSADIDLYRLQTLLNRSAFWAVDRRVEDLKIAIDRSEPAISAWDEDKLIGFARATSDGVYRATIWDVVIDPDYQRLGLGRKLVTTVLSHPCMKRVERVYLFTTHHQNFYERLGFVTNSSTTMVLHASQSLAAIDETANSDGIEA</sequence>
<dbReference type="CDD" id="cd04301">
    <property type="entry name" value="NAT_SF"/>
    <property type="match status" value="1"/>
</dbReference>
<dbReference type="Proteomes" id="UP000238937">
    <property type="component" value="Unassembled WGS sequence"/>
</dbReference>
<dbReference type="PROSITE" id="PS51186">
    <property type="entry name" value="GNAT"/>
    <property type="match status" value="1"/>
</dbReference>
<dbReference type="GO" id="GO:0008080">
    <property type="term" value="F:N-acetyltransferase activity"/>
    <property type="evidence" value="ECO:0007669"/>
    <property type="project" value="InterPro"/>
</dbReference>
<feature type="domain" description="N-acetyltransferase" evidence="3">
    <location>
        <begin position="6"/>
        <end position="150"/>
    </location>
</feature>
<dbReference type="PANTHER" id="PTHR43626:SF4">
    <property type="entry name" value="GCN5-RELATED N-ACETYLTRANSFERASE 2, CHLOROPLASTIC"/>
    <property type="match status" value="1"/>
</dbReference>
<keyword evidence="5" id="KW-1185">Reference proteome</keyword>
<organism evidence="4 5">
    <name type="scientific">Chamaesiphon polymorphus CCALA 037</name>
    <dbReference type="NCBI Taxonomy" id="2107692"/>
    <lineage>
        <taxon>Bacteria</taxon>
        <taxon>Bacillati</taxon>
        <taxon>Cyanobacteriota</taxon>
        <taxon>Cyanophyceae</taxon>
        <taxon>Gomontiellales</taxon>
        <taxon>Chamaesiphonaceae</taxon>
        <taxon>Chamaesiphon</taxon>
    </lineage>
</organism>
<dbReference type="Gene3D" id="3.40.630.30">
    <property type="match status" value="1"/>
</dbReference>
<dbReference type="EMBL" id="PVWO01000206">
    <property type="protein sequence ID" value="PSB55151.1"/>
    <property type="molecule type" value="Genomic_DNA"/>
</dbReference>
<dbReference type="PANTHER" id="PTHR43626">
    <property type="entry name" value="ACYL-COA N-ACYLTRANSFERASE"/>
    <property type="match status" value="1"/>
</dbReference>
<gene>
    <name evidence="4" type="ORF">C7B77_15905</name>
</gene>
<evidence type="ECO:0000313" key="5">
    <source>
        <dbReference type="Proteomes" id="UP000238937"/>
    </source>
</evidence>
<reference evidence="4 5" key="1">
    <citation type="submission" date="2018-03" db="EMBL/GenBank/DDBJ databases">
        <title>The ancient ancestry and fast evolution of plastids.</title>
        <authorList>
            <person name="Moore K.R."/>
            <person name="Magnabosco C."/>
            <person name="Momper L."/>
            <person name="Gold D.A."/>
            <person name="Bosak T."/>
            <person name="Fournier G.P."/>
        </authorList>
    </citation>
    <scope>NUCLEOTIDE SEQUENCE [LARGE SCALE GENOMIC DNA]</scope>
    <source>
        <strain evidence="4 5">CCALA 037</strain>
    </source>
</reference>
<evidence type="ECO:0000313" key="4">
    <source>
        <dbReference type="EMBL" id="PSB55151.1"/>
    </source>
</evidence>
<evidence type="ECO:0000259" key="3">
    <source>
        <dbReference type="PROSITE" id="PS51186"/>
    </source>
</evidence>
<dbReference type="AlphaFoldDB" id="A0A2T1GCL3"/>
<dbReference type="GO" id="GO:0005737">
    <property type="term" value="C:cytoplasm"/>
    <property type="evidence" value="ECO:0007669"/>
    <property type="project" value="TreeGrafter"/>
</dbReference>
<dbReference type="InterPro" id="IPR045039">
    <property type="entry name" value="NSI-like"/>
</dbReference>
<dbReference type="InterPro" id="IPR000182">
    <property type="entry name" value="GNAT_dom"/>
</dbReference>
<protein>
    <submittedName>
        <fullName evidence="4">GNAT family N-acetyltransferase</fullName>
    </submittedName>
</protein>
<evidence type="ECO:0000256" key="1">
    <source>
        <dbReference type="ARBA" id="ARBA00022679"/>
    </source>
</evidence>
<accession>A0A2T1GCL3</accession>
<dbReference type="RefSeq" id="WP_106306746.1">
    <property type="nucleotide sequence ID" value="NZ_PVWO01000206.1"/>
</dbReference>
<keyword evidence="1 4" id="KW-0808">Transferase</keyword>